<organism evidence="1 2">
    <name type="scientific">Thiomicrorhabdus heinhorstiae</name>
    <dbReference type="NCBI Taxonomy" id="2748010"/>
    <lineage>
        <taxon>Bacteria</taxon>
        <taxon>Pseudomonadati</taxon>
        <taxon>Pseudomonadota</taxon>
        <taxon>Gammaproteobacteria</taxon>
        <taxon>Thiotrichales</taxon>
        <taxon>Piscirickettsiaceae</taxon>
        <taxon>Thiomicrorhabdus</taxon>
    </lineage>
</organism>
<reference evidence="1 2" key="1">
    <citation type="submission" date="2020-06" db="EMBL/GenBank/DDBJ databases">
        <authorList>
            <person name="Scott K."/>
        </authorList>
    </citation>
    <scope>NUCLEOTIDE SEQUENCE [LARGE SCALE GENOMIC DNA]</scope>
    <source>
        <strain evidence="1 2">HH1</strain>
    </source>
</reference>
<keyword evidence="2" id="KW-1185">Reference proteome</keyword>
<protein>
    <submittedName>
        <fullName evidence="1">Uncharacterized protein</fullName>
    </submittedName>
</protein>
<accession>A0ABS0BZ67</accession>
<name>A0ABS0BZ67_9GAMM</name>
<dbReference type="Proteomes" id="UP001193680">
    <property type="component" value="Unassembled WGS sequence"/>
</dbReference>
<sequence>MSHFKNIVKDTNISSDEALRRFDVNLENLCSCGLPAEEMESKVRELSKLSAWLQEAIEKGETMENLQPRASQLAKLAFDVGCCRDEVEQLLTIYPKY</sequence>
<gene>
    <name evidence="1" type="ORF">H8792_010315</name>
</gene>
<dbReference type="EMBL" id="JACBGI020000026">
    <property type="protein sequence ID" value="MBF6058734.1"/>
    <property type="molecule type" value="Genomic_DNA"/>
</dbReference>
<comment type="caution">
    <text evidence="1">The sequence shown here is derived from an EMBL/GenBank/DDBJ whole genome shotgun (WGS) entry which is preliminary data.</text>
</comment>
<proteinExistence type="predicted"/>
<dbReference type="RefSeq" id="WP_185978881.1">
    <property type="nucleotide sequence ID" value="NZ_JACBGI020000026.1"/>
</dbReference>
<evidence type="ECO:0000313" key="1">
    <source>
        <dbReference type="EMBL" id="MBF6058734.1"/>
    </source>
</evidence>
<evidence type="ECO:0000313" key="2">
    <source>
        <dbReference type="Proteomes" id="UP001193680"/>
    </source>
</evidence>
<reference evidence="1 2" key="2">
    <citation type="submission" date="2020-11" db="EMBL/GenBank/DDBJ databases">
        <title>Sulfur oxidizing isolate from Hospital Hole Sinkhole.</title>
        <authorList>
            <person name="Scott K.M."/>
        </authorList>
    </citation>
    <scope>NUCLEOTIDE SEQUENCE [LARGE SCALE GENOMIC DNA]</scope>
    <source>
        <strain evidence="1 2">HH1</strain>
    </source>
</reference>